<dbReference type="VEuPathDB" id="TriTrypDB:LdBPK_080650.1"/>
<keyword evidence="4" id="KW-1185">Reference proteome</keyword>
<keyword evidence="1" id="KW-0812">Transmembrane</keyword>
<feature type="transmembrane region" description="Helical" evidence="1">
    <location>
        <begin position="116"/>
        <end position="140"/>
    </location>
</feature>
<dbReference type="Proteomes" id="UP000274082">
    <property type="component" value="Chromosome 8"/>
</dbReference>
<keyword evidence="1" id="KW-0472">Membrane</keyword>
<evidence type="ECO:0000313" key="5">
    <source>
        <dbReference type="Proteomes" id="UP000318821"/>
    </source>
</evidence>
<dbReference type="VEuPathDB" id="TriTrypDB:LdCL_080011500"/>
<name>A0A3S7WQ88_LEIDO</name>
<evidence type="ECO:0000313" key="4">
    <source>
        <dbReference type="Proteomes" id="UP000274082"/>
    </source>
</evidence>
<accession>A0A3S7WQ88</accession>
<protein>
    <submittedName>
        <fullName evidence="3">Amastin surface glycofamily protein</fullName>
    </submittedName>
    <submittedName>
        <fullName evidence="2">Amastin surface glycoprotein, putative</fullName>
    </submittedName>
</protein>
<reference evidence="3" key="3">
    <citation type="submission" date="2019-02" db="EMBL/GenBank/DDBJ databases">
        <title>FDA dAtabase for Regulatory Grade micrObial Sequences (FDA-ARGOS): Supporting development and validation of Infectious Disease Dx tests.</title>
        <authorList>
            <person name="Duncan R."/>
            <person name="Fisher C."/>
            <person name="Tallon L.J."/>
            <person name="Sadzewicz L."/>
            <person name="Sengamalay N."/>
            <person name="Ott S."/>
            <person name="Godinez A."/>
            <person name="Nagaraj S."/>
            <person name="Nadendla S."/>
            <person name="Sichtig H."/>
        </authorList>
    </citation>
    <scope>NUCLEOTIDE SEQUENCE</scope>
    <source>
        <strain evidence="3">FDAARGOS_360</strain>
    </source>
</reference>
<dbReference type="AlphaFoldDB" id="A0A3S7WQ88"/>
<evidence type="ECO:0000313" key="2">
    <source>
        <dbReference type="EMBL" id="AYU76367.1"/>
    </source>
</evidence>
<organism evidence="2 4">
    <name type="scientific">Leishmania donovani</name>
    <dbReference type="NCBI Taxonomy" id="5661"/>
    <lineage>
        <taxon>Eukaryota</taxon>
        <taxon>Discoba</taxon>
        <taxon>Euglenozoa</taxon>
        <taxon>Kinetoplastea</taxon>
        <taxon>Metakinetoplastina</taxon>
        <taxon>Trypanosomatida</taxon>
        <taxon>Trypanosomatidae</taxon>
        <taxon>Leishmaniinae</taxon>
        <taxon>Leishmania</taxon>
    </lineage>
</organism>
<keyword evidence="1" id="KW-1133">Transmembrane helix</keyword>
<evidence type="ECO:0000313" key="3">
    <source>
        <dbReference type="EMBL" id="TPP54964.1"/>
    </source>
</evidence>
<feature type="transmembrane region" description="Helical" evidence="1">
    <location>
        <begin position="15"/>
        <end position="35"/>
    </location>
</feature>
<dbReference type="Proteomes" id="UP000318821">
    <property type="component" value="Unassembled WGS sequence"/>
</dbReference>
<feature type="transmembrane region" description="Helical" evidence="1">
    <location>
        <begin position="76"/>
        <end position="104"/>
    </location>
</feature>
<reference evidence="5" key="2">
    <citation type="submission" date="2019-02" db="EMBL/GenBank/DDBJ databases">
        <title>FDA dAtabase for Regulatory Grade micrObial Sequences (FDA-ARGOS): Supporting development and validation of Infectious Disease Dx tests.</title>
        <authorList>
            <person name="Duncan R."/>
            <person name="Fisher C."/>
            <person name="Tallon L."/>
            <person name="Sadzewicz L."/>
            <person name="Sengamalay N."/>
            <person name="Ott S."/>
            <person name="Godinez A."/>
            <person name="Nagaraj S."/>
            <person name="Vavikolanu K."/>
            <person name="Vyas G."/>
            <person name="Nadendla S."/>
            <person name="Aluvathingal J."/>
            <person name="Sichtig H."/>
        </authorList>
    </citation>
    <scope>NUCLEOTIDE SEQUENCE [LARGE SCALE GENOMIC DNA]</scope>
    <source>
        <strain evidence="5">FDAARGOS_360</strain>
    </source>
</reference>
<proteinExistence type="predicted"/>
<dbReference type="VEuPathDB" id="TriTrypDB:LDHU3_08.0720"/>
<sequence>MVSGNTHLTLLRSSVVVGAVAAALCLGATAMLPIFRLNIDALNSSITQSLWTTDIYTPAGEKHIPVKKFVKDCSDLALAFQVAQVCTLVGIGALALAFLCSVLHMSSTFTRSSYRVRAVCGAPICLLLTVAIAAAGLNCYIMRAMYENNWCEKNTTGCMEATQSAMGVIGRPSILLNRGLPLRKMSKIQHSFLTPAVNMKFAVSREADIFATPLTKAAATGSTGGLFGDCNPFDGCISSFHNMGFTGAEGWQTTWAALAATVTGFFAETLVVIIGGRRSSEAGLGESAVALLQGEDERLL</sequence>
<reference evidence="2 4" key="1">
    <citation type="journal article" date="2018" name="Sci. Rep.">
        <title>A complete Leishmania donovani reference genome identifies novel genetic variations associated with virulence.</title>
        <authorList>
            <person name="Lypaczewski P."/>
            <person name="Hoshizaki J."/>
            <person name="Zhang W.-W."/>
            <person name="McCall L.-I."/>
            <person name="Torcivia-Rodriguez J."/>
            <person name="Simonyan V."/>
            <person name="Kaur A."/>
            <person name="Dewar K."/>
            <person name="Matlashewski G."/>
        </authorList>
    </citation>
    <scope>NUCLEOTIDE SEQUENCE [LARGE SCALE GENOMIC DNA]</scope>
    <source>
        <strain evidence="2 4">LdCL</strain>
    </source>
</reference>
<evidence type="ECO:0000256" key="1">
    <source>
        <dbReference type="SAM" id="Phobius"/>
    </source>
</evidence>
<gene>
    <name evidence="3" type="ORF">CGC20_23160</name>
    <name evidence="2" type="ORF">LdCL_080011500</name>
</gene>
<dbReference type="EMBL" id="CP029507">
    <property type="protein sequence ID" value="AYU76367.1"/>
    <property type="molecule type" value="Genomic_DNA"/>
</dbReference>
<dbReference type="EMBL" id="RHLD01000057">
    <property type="protein sequence ID" value="TPP54964.1"/>
    <property type="molecule type" value="Genomic_DNA"/>
</dbReference>
<dbReference type="OrthoDB" id="265295at2759"/>